<evidence type="ECO:0000256" key="4">
    <source>
        <dbReference type="SAM" id="MobiDB-lite"/>
    </source>
</evidence>
<dbReference type="RefSeq" id="WP_184637366.1">
    <property type="nucleotide sequence ID" value="NZ_BAABKT010000012.1"/>
</dbReference>
<evidence type="ECO:0000259" key="5">
    <source>
        <dbReference type="Pfam" id="PF01555"/>
    </source>
</evidence>
<name>A0A841EAV2_9ACTN</name>
<dbReference type="Gene3D" id="3.40.50.150">
    <property type="entry name" value="Vaccinia Virus protein VP39"/>
    <property type="match status" value="1"/>
</dbReference>
<evidence type="ECO:0000313" key="6">
    <source>
        <dbReference type="EMBL" id="MBB6000132.1"/>
    </source>
</evidence>
<evidence type="ECO:0000256" key="2">
    <source>
        <dbReference type="ARBA" id="ARBA00022679"/>
    </source>
</evidence>
<keyword evidence="7" id="KW-1185">Reference proteome</keyword>
<gene>
    <name evidence="6" type="ORF">HNR25_003883</name>
</gene>
<keyword evidence="2 6" id="KW-0808">Transferase</keyword>
<accession>A0A841EAV2</accession>
<keyword evidence="1 6" id="KW-0489">Methyltransferase</keyword>
<dbReference type="InterPro" id="IPR029063">
    <property type="entry name" value="SAM-dependent_MTases_sf"/>
</dbReference>
<protein>
    <recommendedName>
        <fullName evidence="3">Methyltransferase</fullName>
        <ecNumber evidence="3">2.1.1.-</ecNumber>
    </recommendedName>
</protein>
<dbReference type="GO" id="GO:0003677">
    <property type="term" value="F:DNA binding"/>
    <property type="evidence" value="ECO:0007669"/>
    <property type="project" value="InterPro"/>
</dbReference>
<dbReference type="PRINTS" id="PR00508">
    <property type="entry name" value="S21N4MTFRASE"/>
</dbReference>
<comment type="caution">
    <text evidence="6">The sequence shown here is derived from an EMBL/GenBank/DDBJ whole genome shotgun (WGS) entry which is preliminary data.</text>
</comment>
<dbReference type="InterPro" id="IPR002941">
    <property type="entry name" value="DNA_methylase_N4/N6"/>
</dbReference>
<evidence type="ECO:0000313" key="7">
    <source>
        <dbReference type="Proteomes" id="UP000578077"/>
    </source>
</evidence>
<proteinExistence type="inferred from homology"/>
<reference evidence="6 7" key="1">
    <citation type="submission" date="2020-08" db="EMBL/GenBank/DDBJ databases">
        <title>Sequencing the genomes of 1000 actinobacteria strains.</title>
        <authorList>
            <person name="Klenk H.-P."/>
        </authorList>
    </citation>
    <scope>NUCLEOTIDE SEQUENCE [LARGE SCALE GENOMIC DNA]</scope>
    <source>
        <strain evidence="6 7">DSM 44593</strain>
    </source>
</reference>
<sequence>MPRSSPQDAPPLAVWPCAQTPAEQQRREHRLTPPVAPAAPAMPPELTQRLVTELSRPGDLVADVMCGSGTLTLVAARARRRVVALDLEPECLAQTAAHLAYADDRASRQVLELVEGDARLAADLLTGHRIDLAVLTPPAPAAEHVPGDIPDSNLAALDGAAYTRALTDALAAVSARMRPGARLAALALHPGDDAPMAAWVPDLVQAAEDAGLDYRQHTIALTVPLVGDAIAAEPAPAEDPALGHHRPVHEHVLVFTKPARESAGTEAEQRR</sequence>
<dbReference type="EC" id="2.1.1.-" evidence="3"/>
<evidence type="ECO:0000256" key="1">
    <source>
        <dbReference type="ARBA" id="ARBA00022603"/>
    </source>
</evidence>
<dbReference type="InterPro" id="IPR001091">
    <property type="entry name" value="RM_Methyltransferase"/>
</dbReference>
<dbReference type="GO" id="GO:0032259">
    <property type="term" value="P:methylation"/>
    <property type="evidence" value="ECO:0007669"/>
    <property type="project" value="UniProtKB-KW"/>
</dbReference>
<dbReference type="AlphaFoldDB" id="A0A841EAV2"/>
<dbReference type="Proteomes" id="UP000578077">
    <property type="component" value="Unassembled WGS sequence"/>
</dbReference>
<organism evidence="6 7">
    <name type="scientific">Streptomonospora salina</name>
    <dbReference type="NCBI Taxonomy" id="104205"/>
    <lineage>
        <taxon>Bacteria</taxon>
        <taxon>Bacillati</taxon>
        <taxon>Actinomycetota</taxon>
        <taxon>Actinomycetes</taxon>
        <taxon>Streptosporangiales</taxon>
        <taxon>Nocardiopsidaceae</taxon>
        <taxon>Streptomonospora</taxon>
    </lineage>
</organism>
<feature type="region of interest" description="Disordered" evidence="4">
    <location>
        <begin position="19"/>
        <end position="41"/>
    </location>
</feature>
<dbReference type="GO" id="GO:0008170">
    <property type="term" value="F:N-methyltransferase activity"/>
    <property type="evidence" value="ECO:0007669"/>
    <property type="project" value="InterPro"/>
</dbReference>
<comment type="similarity">
    <text evidence="3">Belongs to the N(4)/N(6)-methyltransferase family.</text>
</comment>
<dbReference type="Pfam" id="PF01555">
    <property type="entry name" value="N6_N4_Mtase"/>
    <property type="match status" value="1"/>
</dbReference>
<dbReference type="EMBL" id="JACHLY010000001">
    <property type="protein sequence ID" value="MBB6000132.1"/>
    <property type="molecule type" value="Genomic_DNA"/>
</dbReference>
<feature type="domain" description="DNA methylase N-4/N-6" evidence="5">
    <location>
        <begin position="5"/>
        <end position="94"/>
    </location>
</feature>
<evidence type="ECO:0000256" key="3">
    <source>
        <dbReference type="RuleBase" id="RU362026"/>
    </source>
</evidence>
<dbReference type="SUPFAM" id="SSF53335">
    <property type="entry name" value="S-adenosyl-L-methionine-dependent methyltransferases"/>
    <property type="match status" value="1"/>
</dbReference>